<reference evidence="2" key="1">
    <citation type="submission" date="2020-05" db="EMBL/GenBank/DDBJ databases">
        <authorList>
            <person name="Chiriac C."/>
            <person name="Salcher M."/>
            <person name="Ghai R."/>
            <person name="Kavagutti S V."/>
        </authorList>
    </citation>
    <scope>NUCLEOTIDE SEQUENCE</scope>
</reference>
<feature type="region of interest" description="Disordered" evidence="1">
    <location>
        <begin position="1"/>
        <end position="29"/>
    </location>
</feature>
<organism evidence="2">
    <name type="scientific">freshwater metagenome</name>
    <dbReference type="NCBI Taxonomy" id="449393"/>
    <lineage>
        <taxon>unclassified sequences</taxon>
        <taxon>metagenomes</taxon>
        <taxon>ecological metagenomes</taxon>
    </lineage>
</organism>
<protein>
    <submittedName>
        <fullName evidence="2">Unannotated protein</fullName>
    </submittedName>
</protein>
<accession>A0A6J7IXR7</accession>
<sequence>MPECAADTVAARSTRSDQKSDAWSPPQSIPVACWPVHPERPKRTPSPGCAFCSARRMERR</sequence>
<evidence type="ECO:0000313" key="2">
    <source>
        <dbReference type="EMBL" id="CAB4935938.1"/>
    </source>
</evidence>
<name>A0A6J7IXR7_9ZZZZ</name>
<gene>
    <name evidence="2" type="ORF">UFOPK3564_02645</name>
</gene>
<evidence type="ECO:0000256" key="1">
    <source>
        <dbReference type="SAM" id="MobiDB-lite"/>
    </source>
</evidence>
<dbReference type="EMBL" id="CAFBMK010000200">
    <property type="protein sequence ID" value="CAB4935938.1"/>
    <property type="molecule type" value="Genomic_DNA"/>
</dbReference>
<dbReference type="AlphaFoldDB" id="A0A6J7IXR7"/>
<proteinExistence type="predicted"/>